<gene>
    <name evidence="5" type="ORF">FSP39_001324</name>
</gene>
<dbReference type="SUPFAM" id="SSF48403">
    <property type="entry name" value="Ankyrin repeat"/>
    <property type="match status" value="1"/>
</dbReference>
<dbReference type="InterPro" id="IPR036770">
    <property type="entry name" value="Ankyrin_rpt-contain_sf"/>
</dbReference>
<name>A0AA88YK50_PINIB</name>
<dbReference type="InterPro" id="IPR033635">
    <property type="entry name" value="ANKS1/Caskin"/>
</dbReference>
<evidence type="ECO:0000259" key="4">
    <source>
        <dbReference type="Pfam" id="PF00754"/>
    </source>
</evidence>
<protein>
    <recommendedName>
        <fullName evidence="4">F5/8 type C domain-containing protein</fullName>
    </recommendedName>
</protein>
<reference evidence="5" key="1">
    <citation type="submission" date="2019-08" db="EMBL/GenBank/DDBJ databases">
        <title>The improved chromosome-level genome for the pearl oyster Pinctada fucata martensii using PacBio sequencing and Hi-C.</title>
        <authorList>
            <person name="Zheng Z."/>
        </authorList>
    </citation>
    <scope>NUCLEOTIDE SEQUENCE</scope>
    <source>
        <strain evidence="5">ZZ-2019</strain>
        <tissue evidence="5">Adductor muscle</tissue>
    </source>
</reference>
<dbReference type="EMBL" id="VSWD01000005">
    <property type="protein sequence ID" value="KAK3101150.1"/>
    <property type="molecule type" value="Genomic_DNA"/>
</dbReference>
<dbReference type="Gene3D" id="1.25.40.20">
    <property type="entry name" value="Ankyrin repeat-containing domain"/>
    <property type="match status" value="2"/>
</dbReference>
<organism evidence="5 6">
    <name type="scientific">Pinctada imbricata</name>
    <name type="common">Atlantic pearl-oyster</name>
    <name type="synonym">Pinctada martensii</name>
    <dbReference type="NCBI Taxonomy" id="66713"/>
    <lineage>
        <taxon>Eukaryota</taxon>
        <taxon>Metazoa</taxon>
        <taxon>Spiralia</taxon>
        <taxon>Lophotrochozoa</taxon>
        <taxon>Mollusca</taxon>
        <taxon>Bivalvia</taxon>
        <taxon>Autobranchia</taxon>
        <taxon>Pteriomorphia</taxon>
        <taxon>Pterioida</taxon>
        <taxon>Pterioidea</taxon>
        <taxon>Pteriidae</taxon>
        <taxon>Pinctada</taxon>
    </lineage>
</organism>
<dbReference type="Pfam" id="PF00023">
    <property type="entry name" value="Ank"/>
    <property type="match status" value="1"/>
</dbReference>
<dbReference type="PANTHER" id="PTHR24174">
    <property type="entry name" value="ANKYRIN REPEAT AND STERILE ALPHA MOTIF DOMAIN-CONTAINING PROTEIN 1"/>
    <property type="match status" value="1"/>
</dbReference>
<feature type="repeat" description="ANK" evidence="3">
    <location>
        <begin position="146"/>
        <end position="178"/>
    </location>
</feature>
<dbReference type="Pfam" id="PF13637">
    <property type="entry name" value="Ank_4"/>
    <property type="match status" value="1"/>
</dbReference>
<comment type="caution">
    <text evidence="5">The sequence shown here is derived from an EMBL/GenBank/DDBJ whole genome shotgun (WGS) entry which is preliminary data.</text>
</comment>
<dbReference type="PRINTS" id="PR01415">
    <property type="entry name" value="ANKYRIN"/>
</dbReference>
<dbReference type="Proteomes" id="UP001186944">
    <property type="component" value="Unassembled WGS sequence"/>
</dbReference>
<feature type="repeat" description="ANK" evidence="3">
    <location>
        <begin position="15"/>
        <end position="47"/>
    </location>
</feature>
<evidence type="ECO:0000313" key="5">
    <source>
        <dbReference type="EMBL" id="KAK3101150.1"/>
    </source>
</evidence>
<dbReference type="Gene3D" id="2.60.120.260">
    <property type="entry name" value="Galactose-binding domain-like"/>
    <property type="match status" value="1"/>
</dbReference>
<dbReference type="PROSITE" id="PS50297">
    <property type="entry name" value="ANK_REP_REGION"/>
    <property type="match status" value="3"/>
</dbReference>
<sequence>MNVVHVDINTHEEGTGYTPLILAVLHGNRDIVENLLFYSAHVDVPDGKGNTPLHLAVWTGRQDLIHILLKDGAKVNMTNSDGDTPLHIACQVDIENRTQVINSLLRSSSDVGVRNKNNLLAIDIAAMYNRKDAVSELLDHAPYLSSTTSALVEASIRGYKDIVHLLLDYGVNPNLQDKDRQTCGLHEATRFARLEVAEILLKFGASSEIENEKKEVPFYVVHFVRSDSYVEKSSSTCIIFVFFDGPCPSSSDYPELPTLPEWTENSLDFCNECTAENPNTNLLDGQLDTFWVIPAVTQAWTILDLKYPHTLTGICIYSWDSTQMMKQFALQKADNTLGPWITVKTFYCDRKGSTDPTEPGIPQIFKDFTDTSQYWRINVLSNHGGLCTCFQAIKLFGADCRIKQMLDGYKMSKYSDAFFKAVSVISFYLIVFRN</sequence>
<dbReference type="PANTHER" id="PTHR24174:SF16">
    <property type="entry name" value="CASKIN-2"/>
    <property type="match status" value="1"/>
</dbReference>
<dbReference type="InterPro" id="IPR008979">
    <property type="entry name" value="Galactose-bd-like_sf"/>
</dbReference>
<accession>A0AA88YK50</accession>
<feature type="domain" description="F5/8 type C" evidence="4">
    <location>
        <begin position="274"/>
        <end position="384"/>
    </location>
</feature>
<proteinExistence type="predicted"/>
<evidence type="ECO:0000313" key="6">
    <source>
        <dbReference type="Proteomes" id="UP001186944"/>
    </source>
</evidence>
<keyword evidence="2 3" id="KW-0040">ANK repeat</keyword>
<dbReference type="InterPro" id="IPR000421">
    <property type="entry name" value="FA58C"/>
</dbReference>
<dbReference type="Pfam" id="PF00754">
    <property type="entry name" value="F5_F8_type_C"/>
    <property type="match status" value="1"/>
</dbReference>
<dbReference type="SMART" id="SM00248">
    <property type="entry name" value="ANK"/>
    <property type="match status" value="6"/>
</dbReference>
<keyword evidence="1" id="KW-0677">Repeat</keyword>
<dbReference type="Pfam" id="PF12796">
    <property type="entry name" value="Ank_2"/>
    <property type="match status" value="1"/>
</dbReference>
<dbReference type="InterPro" id="IPR002110">
    <property type="entry name" value="Ankyrin_rpt"/>
</dbReference>
<evidence type="ECO:0000256" key="2">
    <source>
        <dbReference type="ARBA" id="ARBA00023043"/>
    </source>
</evidence>
<keyword evidence="6" id="KW-1185">Reference proteome</keyword>
<feature type="repeat" description="ANK" evidence="3">
    <location>
        <begin position="48"/>
        <end position="80"/>
    </location>
</feature>
<dbReference type="AlphaFoldDB" id="A0AA88YK50"/>
<dbReference type="SUPFAM" id="SSF49785">
    <property type="entry name" value="Galactose-binding domain-like"/>
    <property type="match status" value="1"/>
</dbReference>
<feature type="repeat" description="ANK" evidence="3">
    <location>
        <begin position="81"/>
        <end position="116"/>
    </location>
</feature>
<evidence type="ECO:0000256" key="3">
    <source>
        <dbReference type="PROSITE-ProRule" id="PRU00023"/>
    </source>
</evidence>
<evidence type="ECO:0000256" key="1">
    <source>
        <dbReference type="ARBA" id="ARBA00022737"/>
    </source>
</evidence>
<dbReference type="PROSITE" id="PS50088">
    <property type="entry name" value="ANK_REPEAT"/>
    <property type="match status" value="4"/>
</dbReference>